<keyword evidence="2 8" id="KW-0028">Amino-acid biosynthesis</keyword>
<keyword evidence="1 8" id="KW-0963">Cytoplasm</keyword>
<keyword evidence="4 8" id="KW-0808">Transferase</keyword>
<feature type="domain" description="PUA" evidence="9">
    <location>
        <begin position="274"/>
        <end position="357"/>
    </location>
</feature>
<dbReference type="PANTHER" id="PTHR43654:SF1">
    <property type="entry name" value="ISOPENTENYL PHOSPHATE KINASE"/>
    <property type="match status" value="1"/>
</dbReference>
<proteinExistence type="inferred from homology"/>
<keyword evidence="3 8" id="KW-0641">Proline biosynthesis</keyword>
<evidence type="ECO:0000256" key="6">
    <source>
        <dbReference type="ARBA" id="ARBA00022777"/>
    </source>
</evidence>
<comment type="subcellular location">
    <subcellularLocation>
        <location evidence="8">Cytoplasm</location>
    </subcellularLocation>
</comment>
<gene>
    <name evidence="8 10" type="primary">proB</name>
    <name evidence="10" type="ORF">DI536_00280</name>
</gene>
<evidence type="ECO:0000256" key="1">
    <source>
        <dbReference type="ARBA" id="ARBA00022490"/>
    </source>
</evidence>
<dbReference type="PANTHER" id="PTHR43654">
    <property type="entry name" value="GLUTAMATE 5-KINASE"/>
    <property type="match status" value="1"/>
</dbReference>
<feature type="binding site" evidence="8">
    <location>
        <begin position="208"/>
        <end position="214"/>
    </location>
    <ligand>
        <name>ATP</name>
        <dbReference type="ChEBI" id="CHEBI:30616"/>
    </ligand>
</feature>
<dbReference type="CDD" id="cd21157">
    <property type="entry name" value="PUA_G5K"/>
    <property type="match status" value="1"/>
</dbReference>
<evidence type="ECO:0000256" key="5">
    <source>
        <dbReference type="ARBA" id="ARBA00022741"/>
    </source>
</evidence>
<keyword evidence="5 8" id="KW-0547">Nucleotide-binding</keyword>
<comment type="catalytic activity">
    <reaction evidence="8">
        <text>L-glutamate + ATP = L-glutamyl 5-phosphate + ADP</text>
        <dbReference type="Rhea" id="RHEA:14877"/>
        <dbReference type="ChEBI" id="CHEBI:29985"/>
        <dbReference type="ChEBI" id="CHEBI:30616"/>
        <dbReference type="ChEBI" id="CHEBI:58274"/>
        <dbReference type="ChEBI" id="CHEBI:456216"/>
        <dbReference type="EC" id="2.7.2.11"/>
    </reaction>
</comment>
<dbReference type="InterPro" id="IPR019797">
    <property type="entry name" value="Glutamate_5-kinase_CS"/>
</dbReference>
<dbReference type="InterPro" id="IPR011529">
    <property type="entry name" value="Glu_5kinase"/>
</dbReference>
<dbReference type="InterPro" id="IPR036393">
    <property type="entry name" value="AceGlu_kinase-like_sf"/>
</dbReference>
<dbReference type="SMART" id="SM00359">
    <property type="entry name" value="PUA"/>
    <property type="match status" value="1"/>
</dbReference>
<keyword evidence="7 8" id="KW-0067">ATP-binding</keyword>
<comment type="similarity">
    <text evidence="8">Belongs to the glutamate 5-kinase family.</text>
</comment>
<evidence type="ECO:0000313" key="11">
    <source>
        <dbReference type="Proteomes" id="UP000249061"/>
    </source>
</evidence>
<reference evidence="10 11" key="1">
    <citation type="submission" date="2017-08" db="EMBL/GenBank/DDBJ databases">
        <title>Infants hospitalized years apart are colonized by the same room-sourced microbial strains.</title>
        <authorList>
            <person name="Brooks B."/>
            <person name="Olm M.R."/>
            <person name="Firek B.A."/>
            <person name="Baker R."/>
            <person name="Thomas B.C."/>
            <person name="Morowitz M.J."/>
            <person name="Banfield J.F."/>
        </authorList>
    </citation>
    <scope>NUCLEOTIDE SEQUENCE [LARGE SCALE GENOMIC DNA]</scope>
    <source>
        <strain evidence="10">S2_003_000_R2_14</strain>
    </source>
</reference>
<dbReference type="Gene3D" id="2.30.130.10">
    <property type="entry name" value="PUA domain"/>
    <property type="match status" value="1"/>
</dbReference>
<evidence type="ECO:0000256" key="4">
    <source>
        <dbReference type="ARBA" id="ARBA00022679"/>
    </source>
</evidence>
<dbReference type="InterPro" id="IPR005715">
    <property type="entry name" value="Glu_5kinase/COase_Synthase"/>
</dbReference>
<dbReference type="FunFam" id="3.40.1160.10:FF:000018">
    <property type="entry name" value="Glutamate 5-kinase"/>
    <property type="match status" value="1"/>
</dbReference>
<dbReference type="HAMAP" id="MF_00456">
    <property type="entry name" value="ProB"/>
    <property type="match status" value="1"/>
</dbReference>
<protein>
    <recommendedName>
        <fullName evidence="8">Glutamate 5-kinase</fullName>
        <ecNumber evidence="8">2.7.2.11</ecNumber>
    </recommendedName>
    <alternativeName>
        <fullName evidence="8">Gamma-glutamyl kinase</fullName>
        <shortName evidence="8">GK</shortName>
    </alternativeName>
</protein>
<accession>A0A2W5TT16</accession>
<dbReference type="EMBL" id="QFQP01000001">
    <property type="protein sequence ID" value="PZR18810.1"/>
    <property type="molecule type" value="Genomic_DNA"/>
</dbReference>
<dbReference type="InterPro" id="IPR015947">
    <property type="entry name" value="PUA-like_sf"/>
</dbReference>
<dbReference type="PROSITE" id="PS50890">
    <property type="entry name" value="PUA"/>
    <property type="match status" value="1"/>
</dbReference>
<dbReference type="GO" id="GO:0005829">
    <property type="term" value="C:cytosol"/>
    <property type="evidence" value="ECO:0007669"/>
    <property type="project" value="TreeGrafter"/>
</dbReference>
<comment type="pathway">
    <text evidence="8">Amino-acid biosynthesis; L-proline biosynthesis; L-glutamate 5-semialdehyde from L-glutamate: step 1/2.</text>
</comment>
<evidence type="ECO:0000256" key="8">
    <source>
        <dbReference type="HAMAP-Rule" id="MF_00456"/>
    </source>
</evidence>
<evidence type="ECO:0000313" key="10">
    <source>
        <dbReference type="EMBL" id="PZR18810.1"/>
    </source>
</evidence>
<dbReference type="InterPro" id="IPR001048">
    <property type="entry name" value="Asp/Glu/Uridylate_kinase"/>
</dbReference>
<dbReference type="Proteomes" id="UP000249061">
    <property type="component" value="Unassembled WGS sequence"/>
</dbReference>
<keyword evidence="6 8" id="KW-0418">Kinase</keyword>
<feature type="binding site" evidence="8">
    <location>
        <position position="49"/>
    </location>
    <ligand>
        <name>substrate</name>
    </ligand>
</feature>
<organism evidence="10 11">
    <name type="scientific">Archangium gephyra</name>
    <dbReference type="NCBI Taxonomy" id="48"/>
    <lineage>
        <taxon>Bacteria</taxon>
        <taxon>Pseudomonadati</taxon>
        <taxon>Myxococcota</taxon>
        <taxon>Myxococcia</taxon>
        <taxon>Myxococcales</taxon>
        <taxon>Cystobacterineae</taxon>
        <taxon>Archangiaceae</taxon>
        <taxon>Archangium</taxon>
    </lineage>
</organism>
<dbReference type="CDD" id="cd04242">
    <property type="entry name" value="AAK_G5K_ProB"/>
    <property type="match status" value="1"/>
</dbReference>
<dbReference type="Pfam" id="PF00696">
    <property type="entry name" value="AA_kinase"/>
    <property type="match status" value="1"/>
</dbReference>
<dbReference type="InterPro" id="IPR002478">
    <property type="entry name" value="PUA"/>
</dbReference>
<dbReference type="GO" id="GO:0055129">
    <property type="term" value="P:L-proline biosynthetic process"/>
    <property type="evidence" value="ECO:0007669"/>
    <property type="project" value="UniProtKB-UniRule"/>
</dbReference>
<dbReference type="InterPro" id="IPR001057">
    <property type="entry name" value="Glu/AcGlu_kinase"/>
</dbReference>
<dbReference type="GO" id="GO:0004349">
    <property type="term" value="F:glutamate 5-kinase activity"/>
    <property type="evidence" value="ECO:0007669"/>
    <property type="project" value="UniProtKB-UniRule"/>
</dbReference>
<feature type="binding site" evidence="8">
    <location>
        <position position="10"/>
    </location>
    <ligand>
        <name>ATP</name>
        <dbReference type="ChEBI" id="CHEBI:30616"/>
    </ligand>
</feature>
<evidence type="ECO:0000256" key="3">
    <source>
        <dbReference type="ARBA" id="ARBA00022650"/>
    </source>
</evidence>
<evidence type="ECO:0000259" key="9">
    <source>
        <dbReference type="SMART" id="SM00359"/>
    </source>
</evidence>
<feature type="binding site" evidence="8">
    <location>
        <position position="134"/>
    </location>
    <ligand>
        <name>substrate</name>
    </ligand>
</feature>
<dbReference type="PROSITE" id="PS00902">
    <property type="entry name" value="GLUTAMATE_5_KINASE"/>
    <property type="match status" value="1"/>
</dbReference>
<dbReference type="PIRSF" id="PIRSF000729">
    <property type="entry name" value="GK"/>
    <property type="match status" value="1"/>
</dbReference>
<dbReference type="FunFam" id="2.30.130.10:FF:000007">
    <property type="entry name" value="Glutamate 5-kinase"/>
    <property type="match status" value="1"/>
</dbReference>
<dbReference type="Gene3D" id="3.40.1160.10">
    <property type="entry name" value="Acetylglutamate kinase-like"/>
    <property type="match status" value="1"/>
</dbReference>
<dbReference type="SUPFAM" id="SSF53633">
    <property type="entry name" value="Carbamate kinase-like"/>
    <property type="match status" value="1"/>
</dbReference>
<dbReference type="SUPFAM" id="SSF88697">
    <property type="entry name" value="PUA domain-like"/>
    <property type="match status" value="1"/>
</dbReference>
<dbReference type="GO" id="GO:0003723">
    <property type="term" value="F:RNA binding"/>
    <property type="evidence" value="ECO:0007669"/>
    <property type="project" value="InterPro"/>
</dbReference>
<comment type="function">
    <text evidence="8">Catalyzes the transfer of a phosphate group to glutamate to form L-glutamate 5-phosphate.</text>
</comment>
<dbReference type="UniPathway" id="UPA00098">
    <property type="reaction ID" value="UER00359"/>
</dbReference>
<evidence type="ECO:0000256" key="2">
    <source>
        <dbReference type="ARBA" id="ARBA00022605"/>
    </source>
</evidence>
<dbReference type="Pfam" id="PF01472">
    <property type="entry name" value="PUA"/>
    <property type="match status" value="1"/>
</dbReference>
<dbReference type="InterPro" id="IPR041739">
    <property type="entry name" value="G5K_ProB"/>
</dbReference>
<comment type="caution">
    <text evidence="10">The sequence shown here is derived from an EMBL/GenBank/DDBJ whole genome shotgun (WGS) entry which is preliminary data.</text>
</comment>
<dbReference type="EC" id="2.7.2.11" evidence="8"/>
<name>A0A2W5TT16_9BACT</name>
<dbReference type="AlphaFoldDB" id="A0A2W5TT16"/>
<dbReference type="InterPro" id="IPR036974">
    <property type="entry name" value="PUA_sf"/>
</dbReference>
<evidence type="ECO:0000256" key="7">
    <source>
        <dbReference type="ARBA" id="ARBA00022840"/>
    </source>
</evidence>
<sequence>MSQARRVVVKIGTNALTNTTGRFHRPHFERLASELLEIARDRELVIVSSGAIALGVERLKLAAKPKDIPGKQACAAVGQSRLMRAWEEALDPTLVAQVLLTHSDVQDRRRYLNARHALERLISDGVVPVINENDTVSVDEIKFGDNDTLAGLVAGLVNADALIILSDVDGLYDSDPRTNPAATLISTVEGVTRAMLASAGGSGSSVGTGGMATKLRAAQRVTELGVTCVIAAGQKPGTLTRVVAGEHEGTLFTRQIGRRDARTAWIAHALKAKGTIVVDAGARSALTDKKKSLLPSGIRDVKGNFSHGDPVDLSDEAGDVFARGLVAYGADELRKLAGKRTSQIEATLGYRGLDEAIHRDDLAML</sequence>
<feature type="binding site" evidence="8">
    <location>
        <begin position="166"/>
        <end position="167"/>
    </location>
    <ligand>
        <name>ATP</name>
        <dbReference type="ChEBI" id="CHEBI:30616"/>
    </ligand>
</feature>
<dbReference type="PRINTS" id="PR00474">
    <property type="entry name" value="GLU5KINASE"/>
</dbReference>
<feature type="binding site" evidence="8">
    <location>
        <position position="146"/>
    </location>
    <ligand>
        <name>substrate</name>
    </ligand>
</feature>
<dbReference type="NCBIfam" id="TIGR01027">
    <property type="entry name" value="proB"/>
    <property type="match status" value="1"/>
</dbReference>
<dbReference type="GO" id="GO:0005524">
    <property type="term" value="F:ATP binding"/>
    <property type="evidence" value="ECO:0007669"/>
    <property type="project" value="UniProtKB-KW"/>
</dbReference>